<reference evidence="2 3" key="1">
    <citation type="journal article" date="2010" name="Cell">
        <title>The genome of Naegleria gruberi illuminates early eukaryotic versatility.</title>
        <authorList>
            <person name="Fritz-Laylin L.K."/>
            <person name="Prochnik S.E."/>
            <person name="Ginger M.L."/>
            <person name="Dacks J.B."/>
            <person name="Carpenter M.L."/>
            <person name="Field M.C."/>
            <person name="Kuo A."/>
            <person name="Paredez A."/>
            <person name="Chapman J."/>
            <person name="Pham J."/>
            <person name="Shu S."/>
            <person name="Neupane R."/>
            <person name="Cipriano M."/>
            <person name="Mancuso J."/>
            <person name="Tu H."/>
            <person name="Salamov A."/>
            <person name="Lindquist E."/>
            <person name="Shapiro H."/>
            <person name="Lucas S."/>
            <person name="Grigoriev I.V."/>
            <person name="Cande W.Z."/>
            <person name="Fulton C."/>
            <person name="Rokhsar D.S."/>
            <person name="Dawson S.C."/>
        </authorList>
    </citation>
    <scope>NUCLEOTIDE SEQUENCE [LARGE SCALE GENOMIC DNA]</scope>
    <source>
        <strain evidence="2 3">NEG-M</strain>
    </source>
</reference>
<dbReference type="InParanoid" id="D2W398"/>
<organism evidence="3">
    <name type="scientific">Naegleria gruberi</name>
    <name type="common">Amoeba</name>
    <dbReference type="NCBI Taxonomy" id="5762"/>
    <lineage>
        <taxon>Eukaryota</taxon>
        <taxon>Discoba</taxon>
        <taxon>Heterolobosea</taxon>
        <taxon>Tetramitia</taxon>
        <taxon>Eutetramitia</taxon>
        <taxon>Vahlkampfiidae</taxon>
        <taxon>Naegleria</taxon>
    </lineage>
</organism>
<keyword evidence="3" id="KW-1185">Reference proteome</keyword>
<dbReference type="KEGG" id="ngr:NAEGRDRAFT_75870"/>
<evidence type="ECO:0000256" key="1">
    <source>
        <dbReference type="SAM" id="MobiDB-lite"/>
    </source>
</evidence>
<name>D2W398_NAEGR</name>
<proteinExistence type="predicted"/>
<dbReference type="AlphaFoldDB" id="D2W398"/>
<evidence type="ECO:0000313" key="2">
    <source>
        <dbReference type="EMBL" id="EFC36478.1"/>
    </source>
</evidence>
<dbReference type="Proteomes" id="UP000006671">
    <property type="component" value="Unassembled WGS sequence"/>
</dbReference>
<feature type="compositionally biased region" description="Basic and acidic residues" evidence="1">
    <location>
        <begin position="106"/>
        <end position="121"/>
    </location>
</feature>
<dbReference type="GeneID" id="8862694"/>
<dbReference type="EMBL" id="GG738930">
    <property type="protein sequence ID" value="EFC36478.1"/>
    <property type="molecule type" value="Genomic_DNA"/>
</dbReference>
<accession>D2W398</accession>
<feature type="region of interest" description="Disordered" evidence="1">
    <location>
        <begin position="106"/>
        <end position="128"/>
    </location>
</feature>
<gene>
    <name evidence="2" type="ORF">NAEGRDRAFT_75870</name>
</gene>
<protein>
    <submittedName>
        <fullName evidence="2">Predicted protein</fullName>
    </submittedName>
</protein>
<sequence>MSKSKTKTFIVAHDIYTGEKHHIVVATASDVDVPVITEKNYVFVNLDRNDGSLTVLNDLGEEIGFQIKNARVLAEFINTLDEYEKSGQDLSLIVTTVCSMGLEEPSRLQAEEEEHEAKQSLDEEGGQQ</sequence>
<evidence type="ECO:0000313" key="3">
    <source>
        <dbReference type="Proteomes" id="UP000006671"/>
    </source>
</evidence>
<dbReference type="VEuPathDB" id="AmoebaDB:NAEGRDRAFT_75870"/>
<dbReference type="RefSeq" id="XP_002669222.1">
    <property type="nucleotide sequence ID" value="XM_002669176.1"/>
</dbReference>